<dbReference type="PANTHER" id="PTHR37813">
    <property type="entry name" value="FELS-2 PROPHAGE PROTEIN"/>
    <property type="match status" value="1"/>
</dbReference>
<dbReference type="InterPro" id="IPR016047">
    <property type="entry name" value="M23ase_b-sheet_dom"/>
</dbReference>
<dbReference type="SUPFAM" id="SSF51261">
    <property type="entry name" value="Duplicated hybrid motif"/>
    <property type="match status" value="1"/>
</dbReference>
<keyword evidence="2" id="KW-0472">Membrane</keyword>
<dbReference type="CDD" id="cd12797">
    <property type="entry name" value="M23_peptidase"/>
    <property type="match status" value="1"/>
</dbReference>
<evidence type="ECO:0000313" key="4">
    <source>
        <dbReference type="EMBL" id="KRM93577.1"/>
    </source>
</evidence>
<proteinExistence type="predicted"/>
<dbReference type="PANTHER" id="PTHR37813:SF1">
    <property type="entry name" value="FELS-2 PROPHAGE PROTEIN"/>
    <property type="match status" value="1"/>
</dbReference>
<gene>
    <name evidence="4" type="ORF">FC56_GL000291</name>
</gene>
<evidence type="ECO:0000313" key="5">
    <source>
        <dbReference type="Proteomes" id="UP000051256"/>
    </source>
</evidence>
<dbReference type="Proteomes" id="UP000051256">
    <property type="component" value="Unassembled WGS sequence"/>
</dbReference>
<accession>A0A0R2CZM9</accession>
<dbReference type="Pfam" id="PF01551">
    <property type="entry name" value="Peptidase_M23"/>
    <property type="match status" value="1"/>
</dbReference>
<name>A0A0R2CZM9_9LACO</name>
<organism evidence="4 5">
    <name type="scientific">Lentilactobacillus senioris DSM 24302 = JCM 17472</name>
    <dbReference type="NCBI Taxonomy" id="1423802"/>
    <lineage>
        <taxon>Bacteria</taxon>
        <taxon>Bacillati</taxon>
        <taxon>Bacillota</taxon>
        <taxon>Bacilli</taxon>
        <taxon>Lactobacillales</taxon>
        <taxon>Lactobacillaceae</taxon>
        <taxon>Lentilactobacillus</taxon>
    </lineage>
</organism>
<evidence type="ECO:0000256" key="2">
    <source>
        <dbReference type="SAM" id="Phobius"/>
    </source>
</evidence>
<dbReference type="PATRIC" id="fig|1423802.4.peg.299"/>
<dbReference type="InterPro" id="IPR010090">
    <property type="entry name" value="Phage_tape_meas"/>
</dbReference>
<comment type="caution">
    <text evidence="4">The sequence shown here is derived from an EMBL/GenBank/DDBJ whole genome shotgun (WGS) entry which is preliminary data.</text>
</comment>
<sequence length="1490" mass="157913">MRQIYQRLTSPPTKGKAPSAMKELGMDYDDFRDANHNLLPIQQVFEKLATRMDKMKMSRTDKGAIYAALFGVNASSAAQALGESYKDVAKLDKKVQQSQNMNKGQGYVAQLSQKNMDTLSKQWDRIKQGLLNSGVEIANAWMPTLTKLAKGVADVLEKFQRLPEPAKKFVGLAAVVTAAIGPLAILAGTLLKVSKSIKAVSKFIGGSKLVPKAGRSVSKLFGAKATGKALGETAEKTLPEVGSRVAKFAGKGKFLSGIKSVAGKIPFLDMAVAGSNLIGINKKNAGSKVGRAGGMLAGMEGGAAAGAAIGSIIPGAGTAVGGLLGLAGGALGGMFGGDLGSKIGKKIQKALPKVKKSISSLFTNIGKAASKAGNNIGKWFGGISKSINKAVIKPVKKAFKGFAKVISYPFVTAVGLVRMAWDKMKKPINSFASWIGKKLKAMGKTISKVWNTITKPIAKAWSAVWSSVKKAWNGFSSWIGKKWSSFVGMTTKLWNAITKPIKNVWHSVSSYIKETWSGISSWLGKSWDSISGVASKAFNAVKNAIVKPIKDAWDSVKGIFDKIGNAVGNILDGVKGFTGKVTSKVGKFFGKAHEAGEETLKGHADGGPINRTHVAMVNEAGTEMAYDPRKGRFRLLGNGPTLAKVHAGEHILNAKDTAKVLSGGLGKGRTLPGYAKGTGKLKVAAVQSSVSLKGSGLDGSARSAKKSMRLITSTITNGYKKSNKNGSKELNQLNSKSTKIFGSLKVGTKKQTQQIQRNTIRDFNDMQKGSVTQVKQLNKGMNSVTSDIVKDSDRNVGKLHKNTVKDFDQMQKSSIVQMNQMHKGMNAVANAMVNDFYKIFGRLDNYAHKAMAAAIKQLNGGISGINTVLNKFGGGGSVLPLIHYAQGSKGPISKHTMAVVNDAKVGPRQEAIVKPNGRVFMPQGNDVVLPLGPGDEVLNGSETAKLQDVGALPHFAKGTGGLKRLIQKNNKDPKTAWKNDFTSKAQGKVSTFLAGALSKTSKGASNKVGLPWNTEVWSQLNDALSGGGAGGNWLNSPGSGWSTGSAGQTFGSNGGRGFAHDGVDFGAALGTPFRAMHGGTVTKTGHTGWGGGALGNVITIKSDDGWQEIYQEFGSSKNIKVSVGDVVKPGQVIGTLGALQGAGSGAHLHVGVSHGSLWDHGGTSTRGWYDITKMHGKSSGTTKDNKKTKNPALTKLVKKELGNRIKWVTDKLGDDGDLGTIGAGPANAKDLVKLIRKAAEEMHATIPGGNYMKYLLAMIKNESGGRAGITGINDGDGTGAAMGLLQYKKSTFGAYAVKGHHNILSAWDQMLAFFNNSHYKTDIGIGYNGKWGEWRGNASGPSGHRRFANGGWAENGKVNVFGEVPGQNEVAINTSRPSADKLIMEAMSDRASKQPNGIFGQLKEFAKIQNEFKKMKLSRDDFNESVKANSVGQKAVSIKPNMNYHPEIHIEGASDPERIGDVVAKQLTEDQRKFESMANNLFSKILAAQN</sequence>
<dbReference type="Gene3D" id="2.70.70.10">
    <property type="entry name" value="Glucose Permease (Domain IIA)"/>
    <property type="match status" value="1"/>
</dbReference>
<keyword evidence="1" id="KW-1188">Viral release from host cell</keyword>
<feature type="domain" description="M23ase beta-sheet core" evidence="3">
    <location>
        <begin position="1060"/>
        <end position="1154"/>
    </location>
</feature>
<dbReference type="InterPro" id="IPR011055">
    <property type="entry name" value="Dup_hybrid_motif"/>
</dbReference>
<reference evidence="4 5" key="1">
    <citation type="journal article" date="2015" name="Genome Announc.">
        <title>Expanding the biotechnology potential of lactobacilli through comparative genomics of 213 strains and associated genera.</title>
        <authorList>
            <person name="Sun Z."/>
            <person name="Harris H.M."/>
            <person name="McCann A."/>
            <person name="Guo C."/>
            <person name="Argimon S."/>
            <person name="Zhang W."/>
            <person name="Yang X."/>
            <person name="Jeffery I.B."/>
            <person name="Cooney J.C."/>
            <person name="Kagawa T.F."/>
            <person name="Liu W."/>
            <person name="Song Y."/>
            <person name="Salvetti E."/>
            <person name="Wrobel A."/>
            <person name="Rasinkangas P."/>
            <person name="Parkhill J."/>
            <person name="Rea M.C."/>
            <person name="O'Sullivan O."/>
            <person name="Ritari J."/>
            <person name="Douillard F.P."/>
            <person name="Paul Ross R."/>
            <person name="Yang R."/>
            <person name="Briner A.E."/>
            <person name="Felis G.E."/>
            <person name="de Vos W.M."/>
            <person name="Barrangou R."/>
            <person name="Klaenhammer T.R."/>
            <person name="Caufield P.W."/>
            <person name="Cui Y."/>
            <person name="Zhang H."/>
            <person name="O'Toole P.W."/>
        </authorList>
    </citation>
    <scope>NUCLEOTIDE SEQUENCE [LARGE SCALE GENOMIC DNA]</scope>
    <source>
        <strain evidence="4 5">DSM 24302</strain>
    </source>
</reference>
<dbReference type="STRING" id="1423802.FC56_GL000291"/>
<keyword evidence="2" id="KW-1133">Transmembrane helix</keyword>
<feature type="transmembrane region" description="Helical" evidence="2">
    <location>
        <begin position="169"/>
        <end position="191"/>
    </location>
</feature>
<dbReference type="NCBIfam" id="TIGR01760">
    <property type="entry name" value="tape_meas_TP901"/>
    <property type="match status" value="1"/>
</dbReference>
<evidence type="ECO:0000259" key="3">
    <source>
        <dbReference type="Pfam" id="PF01551"/>
    </source>
</evidence>
<evidence type="ECO:0000256" key="1">
    <source>
        <dbReference type="ARBA" id="ARBA00022612"/>
    </source>
</evidence>
<keyword evidence="2" id="KW-0812">Transmembrane</keyword>
<keyword evidence="5" id="KW-1185">Reference proteome</keyword>
<dbReference type="Gene3D" id="1.20.120.20">
    <property type="entry name" value="Apolipoprotein"/>
    <property type="match status" value="1"/>
</dbReference>
<feature type="transmembrane region" description="Helical" evidence="2">
    <location>
        <begin position="64"/>
        <end position="82"/>
    </location>
</feature>
<dbReference type="EMBL" id="AYZR01000008">
    <property type="protein sequence ID" value="KRM93577.1"/>
    <property type="molecule type" value="Genomic_DNA"/>
</dbReference>
<protein>
    <submittedName>
        <fullName evidence="4">SLT domain-containing protein</fullName>
    </submittedName>
</protein>